<name>A0A923L2E0_9FIRM</name>
<gene>
    <name evidence="1" type="ORF">H8S23_13820</name>
</gene>
<dbReference type="Pfam" id="PF03237">
    <property type="entry name" value="Terminase_6N"/>
    <property type="match status" value="1"/>
</dbReference>
<dbReference type="EMBL" id="JACONZ010000014">
    <property type="protein sequence ID" value="MBC5582581.1"/>
    <property type="molecule type" value="Genomic_DNA"/>
</dbReference>
<proteinExistence type="predicted"/>
<feature type="non-terminal residue" evidence="1">
    <location>
        <position position="1"/>
    </location>
</feature>
<accession>A0A923L2E0</accession>
<evidence type="ECO:0000313" key="1">
    <source>
        <dbReference type="EMBL" id="MBC5582581.1"/>
    </source>
</evidence>
<evidence type="ECO:0000313" key="2">
    <source>
        <dbReference type="Proteomes" id="UP000659630"/>
    </source>
</evidence>
<comment type="caution">
    <text evidence="1">The sequence shown here is derived from an EMBL/GenBank/DDBJ whole genome shotgun (WGS) entry which is preliminary data.</text>
</comment>
<dbReference type="AlphaFoldDB" id="A0A923L2E0"/>
<dbReference type="RefSeq" id="WP_186888939.1">
    <property type="nucleotide sequence ID" value="NZ_JACONZ010000014.1"/>
</dbReference>
<reference evidence="1" key="1">
    <citation type="submission" date="2020-08" db="EMBL/GenBank/DDBJ databases">
        <title>Genome public.</title>
        <authorList>
            <person name="Liu C."/>
            <person name="Sun Q."/>
        </authorList>
    </citation>
    <scope>NUCLEOTIDE SEQUENCE</scope>
    <source>
        <strain evidence="1">BX8</strain>
    </source>
</reference>
<dbReference type="Gene3D" id="3.30.420.280">
    <property type="match status" value="1"/>
</dbReference>
<dbReference type="Proteomes" id="UP000659630">
    <property type="component" value="Unassembled WGS sequence"/>
</dbReference>
<dbReference type="Gene3D" id="3.40.50.300">
    <property type="entry name" value="P-loop containing nucleotide triphosphate hydrolases"/>
    <property type="match status" value="1"/>
</dbReference>
<keyword evidence="2" id="KW-1185">Reference proteome</keyword>
<protein>
    <submittedName>
        <fullName evidence="1">Terminase-like family protein</fullName>
    </submittedName>
</protein>
<feature type="non-terminal residue" evidence="1">
    <location>
        <position position="404"/>
    </location>
</feature>
<sequence length="404" mass="46129">GKSYGQLIDALLYALRYPGSKQLILRRTYPDLERSLILEHLKFYPRKLYRYSGTSHRGSFVNGSVLEFGYCDAEKDVYRYQGAEYDVIRFDELTHFTESMYIYLISRVRGANDYPKAVKSSTNPGGVGHAWVKARFIDIGAPDTVHTFAAGTRLFLPSKIRDNKFLMDRDPGYLQRLENLDETNRRALRDGDWDIFEGQYFTEFSREAHVCRPFEVPEHWRRYVSLDYGMDMLAAYWFAVDGEGRAVVYREIYEGRDNGRGADGQGHIISAAAARLLQANGGEKVTAWLAPPDLWNRRQETGRSAADLFAEHGVPLARTGNDRVSGWLAVREWLALRPDETGGQSPRLRIFDTCRNLIRTLPALQHDPLKPEDAAGEPHELTHAPDALRGFCAYWVDAAREPQR</sequence>
<dbReference type="InterPro" id="IPR027417">
    <property type="entry name" value="P-loop_NTPase"/>
</dbReference>
<organism evidence="1 2">
    <name type="scientific">Anaerofilum hominis</name>
    <dbReference type="NCBI Taxonomy" id="2763016"/>
    <lineage>
        <taxon>Bacteria</taxon>
        <taxon>Bacillati</taxon>
        <taxon>Bacillota</taxon>
        <taxon>Clostridia</taxon>
        <taxon>Eubacteriales</taxon>
        <taxon>Oscillospiraceae</taxon>
        <taxon>Anaerofilum</taxon>
    </lineage>
</organism>